<keyword evidence="1" id="KW-1133">Transmembrane helix</keyword>
<reference evidence="2" key="1">
    <citation type="submission" date="2021-05" db="EMBL/GenBank/DDBJ databases">
        <authorList>
            <person name="Alioto T."/>
            <person name="Alioto T."/>
            <person name="Gomez Garrido J."/>
        </authorList>
    </citation>
    <scope>NUCLEOTIDE SEQUENCE</scope>
</reference>
<dbReference type="EMBL" id="HBUF01386129">
    <property type="protein sequence ID" value="CAG6732246.1"/>
    <property type="molecule type" value="Transcribed_RNA"/>
</dbReference>
<protein>
    <submittedName>
        <fullName evidence="2">Uncharacterized protein</fullName>
    </submittedName>
</protein>
<evidence type="ECO:0000256" key="1">
    <source>
        <dbReference type="SAM" id="Phobius"/>
    </source>
</evidence>
<proteinExistence type="predicted"/>
<accession>A0A8D8YPL4</accession>
<sequence length="117" mass="13299">MSTNSIKIKPVFSSVRVMMNTWTPESASFAFLFSYSLSCLSFSPSFYLLNISSFFDFLDLFLSLCVFTYNFPLFSYLFFNMVPNPIIFGCSGSQLARGIFLIPLSALLQACMNMKQH</sequence>
<feature type="transmembrane region" description="Helical" evidence="1">
    <location>
        <begin position="60"/>
        <end position="79"/>
    </location>
</feature>
<keyword evidence="1" id="KW-0472">Membrane</keyword>
<feature type="transmembrane region" description="Helical" evidence="1">
    <location>
        <begin position="27"/>
        <end position="48"/>
    </location>
</feature>
<keyword evidence="1" id="KW-0812">Transmembrane</keyword>
<dbReference type="AlphaFoldDB" id="A0A8D8YPL4"/>
<feature type="transmembrane region" description="Helical" evidence="1">
    <location>
        <begin position="85"/>
        <end position="108"/>
    </location>
</feature>
<evidence type="ECO:0000313" key="2">
    <source>
        <dbReference type="EMBL" id="CAG6732246.1"/>
    </source>
</evidence>
<name>A0A8D8YPL4_9HEMI</name>
<organism evidence="2">
    <name type="scientific">Cacopsylla melanoneura</name>
    <dbReference type="NCBI Taxonomy" id="428564"/>
    <lineage>
        <taxon>Eukaryota</taxon>
        <taxon>Metazoa</taxon>
        <taxon>Ecdysozoa</taxon>
        <taxon>Arthropoda</taxon>
        <taxon>Hexapoda</taxon>
        <taxon>Insecta</taxon>
        <taxon>Pterygota</taxon>
        <taxon>Neoptera</taxon>
        <taxon>Paraneoptera</taxon>
        <taxon>Hemiptera</taxon>
        <taxon>Sternorrhyncha</taxon>
        <taxon>Psylloidea</taxon>
        <taxon>Psyllidae</taxon>
        <taxon>Psyllinae</taxon>
        <taxon>Cacopsylla</taxon>
    </lineage>
</organism>